<sequence>MQMEESYLLSDSSGRNNLGGFTTTEENEYIFTTNDDNGGLDALDGVPGDSLVDLTNSLSETSSSSSTTSKTTPLPPRPGLVEKNPTRTIEGHYGNRNDNDALLPTNNNNLATARPPPHEEDNSSTSRSRSNREGLAVQDASNFKDTLPASSTPSAAAVSTVNGDNNNEDDLERNDRPSQNIPQKQSLQPSKPISKLRDKDRAEVSTSSSSANNNKATQDMSMTSFNHHDVLQADAPAHADDAADNNHRRHDQILKMDKLNKQNNGEEDSRRDVKPLSQEMFKPIHPIISSERDESMSFLNNHKMPISFDRVSPEYYDNQPWTPLLDRPNLDKRPRVEIDEKGALSSTEPIIVWNSEEPEESVEFPHRNFGNFTVSPGMDDVVYGHGANFTVGTYYGYGHTGVQGQAPPPHSSTEEIGDVVQGVSHPHLPQQPPYPVEHATFNETLTVGDGGPILNAEVVNGFKPSNIPAYTILIPHIPNPLNGTNDTFTGADSSGEAEEETLSPSGPTDDYSNMYKMDRMGVVDDGVDNDEEVKHEDQKNTKPVVQNKEKIHYNFEAIKTIPVPEETMKDDDYMDSDLDEFTEGVQGEPKIYRLDVDNVDVVPDTLGNAKPPQTSPSTTSTTSNIPKTEGTERSQLEDEETYDDDSFEQKQNEVGVKNATVNSNASGKNKTKDFDKEFSPASMELVIGPQEPDLLIKSTTDLIMSTLGSLNLIKTPTKELTQEEIEEKLRNSDIAPKPPVANKNKNNTRDSPLFPPVRSYVGINQPLRPKPNPNEPGTSTKQFRYSDGTTVDVTLPNFPPDLATTASLQKVLSMMLGQDGALNEQSRHLASHPLIKGLLNKQNVTLVSNDTGKETVLNLENILPTVIPTMRQTPTTPKDGIIMTSTLPVTTSHRDPKAFGSHRDSKIDTAQFTTAGDVQHVPVPLIITESPMQADQPPLPSSDPLHLTAFPWSSKPPKASTKVLNNSPVYKFVLKKGQSVEDLLKEIFLNYSDNETTHGGHFRDSSAETQKVPSKLGILSSGVPGFKSLEDMNVEQTTKTSSATTPIRISHHVETTPFAQNPVPLPTMMTSQESSAEVQTSTSIVINEVEMDLGFDCPINETFRCVSNGKCIPSYLRCNFIKECEDNSDEEGCLCADFLRANGNSRKLCDGIPDCSDASDEYQDCEYCQPGQYICAGTRSCINKTQICDSKRDCQYGDDESDCVKIGHAEIATLKEDFSPTYHQQGHLMVRKTGNWGKLCVESFSSVVSHWEVKDLARAVCKALTFSDYKTVEQVQDPTANSSEPYYELHYGSNNQSVSSGEAHQRPGLGFRQTECKSKQVVNVTCQDLQCGVAPRAYTQRARYRVTRLINFTIISTAFHIKTLLNSFKKRVKCVDIFFGMFHFIIRIVGGANSLPGKWPWQAALYKNGEYQCGATLISSRWLLSAGHCFYHAQDDHWVARLGTLRRGATVLSPYEQVIRITHIFLHPEYKDVGFINDVSLLRLEKEVNFTDYVRPVCLPGKESKIRDGRMCTVVGWGQLFEVGRVFPDTLQEVQLPLISTGECRKRTLFLPLYKLTEQMFCAGFDRGGRDACLGDSGGPLMCPESDGRWSLYGVTSNGYGCARANRPGVYTKVTSYLDWIYDKMSQDSAFTYRDKSKPCPGHRCLLGECLDKRQVCNGIRDCIEDDGSDERGPNCTTSAYLA</sequence>
<comment type="caution">
    <text evidence="7">Lacks conserved residue(s) required for the propagation of feature annotation.</text>
</comment>
<feature type="region of interest" description="Disordered" evidence="9">
    <location>
        <begin position="727"/>
        <end position="784"/>
    </location>
</feature>
<dbReference type="PROSITE" id="PS00135">
    <property type="entry name" value="TRYPSIN_SER"/>
    <property type="match status" value="1"/>
</dbReference>
<feature type="compositionally biased region" description="Low complexity" evidence="9">
    <location>
        <begin position="148"/>
        <end position="165"/>
    </location>
</feature>
<dbReference type="CDD" id="cd00190">
    <property type="entry name" value="Tryp_SPc"/>
    <property type="match status" value="1"/>
</dbReference>
<feature type="compositionally biased region" description="Polar residues" evidence="9">
    <location>
        <begin position="177"/>
        <end position="191"/>
    </location>
</feature>
<accession>A0A1D2N774</accession>
<evidence type="ECO:0000256" key="1">
    <source>
        <dbReference type="ARBA" id="ARBA00022670"/>
    </source>
</evidence>
<dbReference type="Pfam" id="PF00057">
    <property type="entry name" value="Ldl_recept_a"/>
    <property type="match status" value="1"/>
</dbReference>
<dbReference type="InterPro" id="IPR023415">
    <property type="entry name" value="LDLR_class-A_CS"/>
</dbReference>
<dbReference type="InterPro" id="IPR033116">
    <property type="entry name" value="TRYPSIN_SER"/>
</dbReference>
<dbReference type="SMART" id="SM00020">
    <property type="entry name" value="Tryp_SPc"/>
    <property type="match status" value="1"/>
</dbReference>
<feature type="disulfide bond" evidence="6">
    <location>
        <begin position="1118"/>
        <end position="1133"/>
    </location>
</feature>
<keyword evidence="13" id="KW-1185">Reference proteome</keyword>
<dbReference type="Gene3D" id="4.10.400.10">
    <property type="entry name" value="Low-density Lipoprotein Receptor"/>
    <property type="match status" value="3"/>
</dbReference>
<evidence type="ECO:0000256" key="3">
    <source>
        <dbReference type="ARBA" id="ARBA00022825"/>
    </source>
</evidence>
<dbReference type="Pfam" id="PF00089">
    <property type="entry name" value="Trypsin"/>
    <property type="match status" value="1"/>
</dbReference>
<dbReference type="PROSITE" id="PS50068">
    <property type="entry name" value="LDLRA_2"/>
    <property type="match status" value="2"/>
</dbReference>
<feature type="compositionally biased region" description="Low complexity" evidence="9">
    <location>
        <begin position="54"/>
        <end position="72"/>
    </location>
</feature>
<protein>
    <submittedName>
        <fullName evidence="12">Enteropeptidase</fullName>
    </submittedName>
</protein>
<evidence type="ECO:0000256" key="6">
    <source>
        <dbReference type="PROSITE-ProRule" id="PRU00124"/>
    </source>
</evidence>
<feature type="compositionally biased region" description="Low complexity" evidence="9">
    <location>
        <begin position="34"/>
        <end position="45"/>
    </location>
</feature>
<dbReference type="FunFam" id="2.40.10.10:FF:000003">
    <property type="entry name" value="Transmembrane serine protease 3"/>
    <property type="match status" value="1"/>
</dbReference>
<dbReference type="PANTHER" id="PTHR24252:SF27">
    <property type="entry name" value="TRANSMEMBRANE PROTEASE SERINE 3-LIKE"/>
    <property type="match status" value="1"/>
</dbReference>
<feature type="compositionally biased region" description="Low complexity" evidence="9">
    <location>
        <begin position="205"/>
        <end position="217"/>
    </location>
</feature>
<dbReference type="SUPFAM" id="SSF57424">
    <property type="entry name" value="LDL receptor-like module"/>
    <property type="match status" value="2"/>
</dbReference>
<feature type="compositionally biased region" description="Basic and acidic residues" evidence="9">
    <location>
        <begin position="89"/>
        <end position="99"/>
    </location>
</feature>
<evidence type="ECO:0000313" key="12">
    <source>
        <dbReference type="EMBL" id="ODN01091.1"/>
    </source>
</evidence>
<dbReference type="PRINTS" id="PR00722">
    <property type="entry name" value="CHYMOTRYPSIN"/>
</dbReference>
<dbReference type="InterPro" id="IPR002172">
    <property type="entry name" value="LDrepeatLR_classA_rpt"/>
</dbReference>
<feature type="region of interest" description="Disordered" evidence="9">
    <location>
        <begin position="603"/>
        <end position="675"/>
    </location>
</feature>
<dbReference type="InterPro" id="IPR009003">
    <property type="entry name" value="Peptidase_S1_PA"/>
</dbReference>
<feature type="compositionally biased region" description="Low complexity" evidence="9">
    <location>
        <begin position="611"/>
        <end position="628"/>
    </location>
</feature>
<dbReference type="InterPro" id="IPR036772">
    <property type="entry name" value="SRCR-like_dom_sf"/>
</dbReference>
<dbReference type="PROSITE" id="PS00134">
    <property type="entry name" value="TRYPSIN_HIS"/>
    <property type="match status" value="1"/>
</dbReference>
<feature type="compositionally biased region" description="Polar residues" evidence="9">
    <location>
        <begin position="775"/>
        <end position="784"/>
    </location>
</feature>
<keyword evidence="5" id="KW-0325">Glycoprotein</keyword>
<evidence type="ECO:0000259" key="11">
    <source>
        <dbReference type="PROSITE" id="PS50287"/>
    </source>
</evidence>
<dbReference type="Proteomes" id="UP000094527">
    <property type="component" value="Unassembled WGS sequence"/>
</dbReference>
<dbReference type="InterPro" id="IPR036055">
    <property type="entry name" value="LDL_receptor-like_sf"/>
</dbReference>
<comment type="caution">
    <text evidence="12">The sequence shown here is derived from an EMBL/GenBank/DDBJ whole genome shotgun (WGS) entry which is preliminary data.</text>
</comment>
<dbReference type="STRING" id="48709.A0A1D2N774"/>
<evidence type="ECO:0000256" key="8">
    <source>
        <dbReference type="RuleBase" id="RU363034"/>
    </source>
</evidence>
<gene>
    <name evidence="12" type="ORF">Ocin01_05599</name>
</gene>
<organism evidence="12 13">
    <name type="scientific">Orchesella cincta</name>
    <name type="common">Springtail</name>
    <name type="synonym">Podura cincta</name>
    <dbReference type="NCBI Taxonomy" id="48709"/>
    <lineage>
        <taxon>Eukaryota</taxon>
        <taxon>Metazoa</taxon>
        <taxon>Ecdysozoa</taxon>
        <taxon>Arthropoda</taxon>
        <taxon>Hexapoda</taxon>
        <taxon>Collembola</taxon>
        <taxon>Entomobryomorpha</taxon>
        <taxon>Entomobryoidea</taxon>
        <taxon>Orchesellidae</taxon>
        <taxon>Orchesellinae</taxon>
        <taxon>Orchesella</taxon>
    </lineage>
</organism>
<keyword evidence="2 8" id="KW-0378">Hydrolase</keyword>
<keyword evidence="4 6" id="KW-1015">Disulfide bond</keyword>
<evidence type="ECO:0000256" key="2">
    <source>
        <dbReference type="ARBA" id="ARBA00022801"/>
    </source>
</evidence>
<feature type="domain" description="SRCR" evidence="11">
    <location>
        <begin position="1204"/>
        <end position="1327"/>
    </location>
</feature>
<dbReference type="GO" id="GO:0004252">
    <property type="term" value="F:serine-type endopeptidase activity"/>
    <property type="evidence" value="ECO:0007669"/>
    <property type="project" value="InterPro"/>
</dbReference>
<dbReference type="PROSITE" id="PS01209">
    <property type="entry name" value="LDLRA_1"/>
    <property type="match status" value="1"/>
</dbReference>
<dbReference type="OMA" id="TQICDSK"/>
<dbReference type="PROSITE" id="PS50240">
    <property type="entry name" value="TRYPSIN_DOM"/>
    <property type="match status" value="1"/>
</dbReference>
<proteinExistence type="predicted"/>
<dbReference type="Gene3D" id="2.40.10.10">
    <property type="entry name" value="Trypsin-like serine proteases"/>
    <property type="match status" value="2"/>
</dbReference>
<feature type="compositionally biased region" description="Polar residues" evidence="9">
    <location>
        <begin position="483"/>
        <end position="492"/>
    </location>
</feature>
<dbReference type="InterPro" id="IPR043504">
    <property type="entry name" value="Peptidase_S1_PA_chymotrypsin"/>
</dbReference>
<reference evidence="12 13" key="1">
    <citation type="journal article" date="2016" name="Genome Biol. Evol.">
        <title>Gene Family Evolution Reflects Adaptation to Soil Environmental Stressors in the Genome of the Collembolan Orchesella cincta.</title>
        <authorList>
            <person name="Faddeeva-Vakhrusheva A."/>
            <person name="Derks M.F."/>
            <person name="Anvar S.Y."/>
            <person name="Agamennone V."/>
            <person name="Suring W."/>
            <person name="Smit S."/>
            <person name="van Straalen N.M."/>
            <person name="Roelofs D."/>
        </authorList>
    </citation>
    <scope>NUCLEOTIDE SEQUENCE [LARGE SCALE GENOMIC DNA]</scope>
    <source>
        <tissue evidence="12">Mixed pool</tissue>
    </source>
</reference>
<dbReference type="SUPFAM" id="SSF50494">
    <property type="entry name" value="Trypsin-like serine proteases"/>
    <property type="match status" value="1"/>
</dbReference>
<feature type="disulfide bond" evidence="6">
    <location>
        <begin position="1188"/>
        <end position="1203"/>
    </location>
</feature>
<evidence type="ECO:0000313" key="13">
    <source>
        <dbReference type="Proteomes" id="UP000094527"/>
    </source>
</evidence>
<dbReference type="SUPFAM" id="SSF56487">
    <property type="entry name" value="SRCR-like"/>
    <property type="match status" value="1"/>
</dbReference>
<dbReference type="GO" id="GO:0006508">
    <property type="term" value="P:proteolysis"/>
    <property type="evidence" value="ECO:0007669"/>
    <property type="project" value="UniProtKB-KW"/>
</dbReference>
<keyword evidence="1 8" id="KW-0645">Protease</keyword>
<feature type="region of interest" description="Disordered" evidence="9">
    <location>
        <begin position="254"/>
        <end position="278"/>
    </location>
</feature>
<evidence type="ECO:0000256" key="4">
    <source>
        <dbReference type="ARBA" id="ARBA00023157"/>
    </source>
</evidence>
<evidence type="ECO:0000259" key="10">
    <source>
        <dbReference type="PROSITE" id="PS50240"/>
    </source>
</evidence>
<feature type="compositionally biased region" description="Polar residues" evidence="9">
    <location>
        <begin position="9"/>
        <end position="24"/>
    </location>
</feature>
<evidence type="ECO:0000256" key="9">
    <source>
        <dbReference type="SAM" id="MobiDB-lite"/>
    </source>
</evidence>
<dbReference type="InterPro" id="IPR001254">
    <property type="entry name" value="Trypsin_dom"/>
</dbReference>
<feature type="compositionally biased region" description="Acidic residues" evidence="9">
    <location>
        <begin position="637"/>
        <end position="646"/>
    </location>
</feature>
<dbReference type="SMART" id="SM00192">
    <property type="entry name" value="LDLa"/>
    <property type="match status" value="4"/>
</dbReference>
<dbReference type="PANTHER" id="PTHR24252">
    <property type="entry name" value="ACROSIN-RELATED"/>
    <property type="match status" value="1"/>
</dbReference>
<feature type="region of interest" description="Disordered" evidence="9">
    <location>
        <begin position="483"/>
        <end position="514"/>
    </location>
</feature>
<evidence type="ECO:0000256" key="5">
    <source>
        <dbReference type="ARBA" id="ARBA00023180"/>
    </source>
</evidence>
<name>A0A1D2N774_ORCCI</name>
<dbReference type="EMBL" id="LJIJ01000172">
    <property type="protein sequence ID" value="ODN01091.1"/>
    <property type="molecule type" value="Genomic_DNA"/>
</dbReference>
<dbReference type="PROSITE" id="PS50287">
    <property type="entry name" value="SRCR_2"/>
    <property type="match status" value="1"/>
</dbReference>
<keyword evidence="3 8" id="KW-0720">Serine protease</keyword>
<dbReference type="InterPro" id="IPR018114">
    <property type="entry name" value="TRYPSIN_HIS"/>
</dbReference>
<feature type="compositionally biased region" description="Polar residues" evidence="9">
    <location>
        <begin position="659"/>
        <end position="668"/>
    </location>
</feature>
<evidence type="ECO:0000256" key="7">
    <source>
        <dbReference type="PROSITE-ProRule" id="PRU00196"/>
    </source>
</evidence>
<feature type="compositionally biased region" description="Low complexity" evidence="9">
    <location>
        <begin position="100"/>
        <end position="113"/>
    </location>
</feature>
<dbReference type="InterPro" id="IPR001314">
    <property type="entry name" value="Peptidase_S1A"/>
</dbReference>
<dbReference type="InterPro" id="IPR001190">
    <property type="entry name" value="SRCR"/>
</dbReference>
<feature type="domain" description="Peptidase S1" evidence="10">
    <location>
        <begin position="1388"/>
        <end position="1626"/>
    </location>
</feature>
<dbReference type="GO" id="GO:0016020">
    <property type="term" value="C:membrane"/>
    <property type="evidence" value="ECO:0007669"/>
    <property type="project" value="InterPro"/>
</dbReference>
<dbReference type="OrthoDB" id="6411962at2759"/>
<dbReference type="CDD" id="cd00112">
    <property type="entry name" value="LDLa"/>
    <property type="match status" value="3"/>
</dbReference>
<dbReference type="Gene3D" id="3.10.250.10">
    <property type="entry name" value="SRCR-like domain"/>
    <property type="match status" value="1"/>
</dbReference>
<feature type="region of interest" description="Disordered" evidence="9">
    <location>
        <begin position="1"/>
        <end position="217"/>
    </location>
</feature>